<organism evidence="2 3">
    <name type="scientific">Nitritalea halalkaliphila LW7</name>
    <dbReference type="NCBI Taxonomy" id="1189621"/>
    <lineage>
        <taxon>Bacteria</taxon>
        <taxon>Pseudomonadati</taxon>
        <taxon>Bacteroidota</taxon>
        <taxon>Cytophagia</taxon>
        <taxon>Cytophagales</taxon>
        <taxon>Cyclobacteriaceae</taxon>
        <taxon>Nitritalea</taxon>
    </lineage>
</organism>
<feature type="chain" id="PRO_5003700151" evidence="1">
    <location>
        <begin position="24"/>
        <end position="386"/>
    </location>
</feature>
<evidence type="ECO:0000313" key="2">
    <source>
        <dbReference type="EMBL" id="EIM73696.1"/>
    </source>
</evidence>
<evidence type="ECO:0000256" key="1">
    <source>
        <dbReference type="SAM" id="SignalP"/>
    </source>
</evidence>
<dbReference type="Proteomes" id="UP000005551">
    <property type="component" value="Unassembled WGS sequence"/>
</dbReference>
<keyword evidence="1" id="KW-0732">Signal</keyword>
<comment type="caution">
    <text evidence="2">The sequence shown here is derived from an EMBL/GenBank/DDBJ whole genome shotgun (WGS) entry which is preliminary data.</text>
</comment>
<reference evidence="2 3" key="1">
    <citation type="submission" date="2012-05" db="EMBL/GenBank/DDBJ databases">
        <title>Genome sequence of Nitritalea halalkaliphila LW7.</title>
        <authorList>
            <person name="Jangir P.K."/>
            <person name="Singh A."/>
            <person name="Shivaji S."/>
            <person name="Sharma R."/>
        </authorList>
    </citation>
    <scope>NUCLEOTIDE SEQUENCE [LARGE SCALE GENOMIC DNA]</scope>
    <source>
        <strain evidence="2 3">LW7</strain>
    </source>
</reference>
<dbReference type="EMBL" id="AJYA01000057">
    <property type="protein sequence ID" value="EIM73696.1"/>
    <property type="molecule type" value="Genomic_DNA"/>
</dbReference>
<keyword evidence="3" id="KW-1185">Reference proteome</keyword>
<sequence>MKILISFALIALLASMRPAGLWAQEASKWSATGYVRELPLVGTDQSFRTFSANNILHQRLNLRYDGGENWSIRLGQRTRYLYGEAFANPLFIDFLASDQGPLPLSHILLNRGNHVMHTLTDRLYLNWQSGDWQLRVGRQRINWGINLVFNPNDLFNKYNFFDFDYDERPGTDAFRLTYYDDALSRWEFAFSPALDMRQSVAAIMRAINHRGYDLQLLTGYFQDRLAVGGGWAGSIGGLGWKGEASYFHDLRPQADRRPGNVVASTSVDYRFESGLFAIAEVVVNQQRKGLDTETILIIEPQQADNIAFSDVAIVTSWQYPFRLIHSFSLASMYFPTEKVVFISPTYSRSLHTNIDMRVLSQLFIGSSGSPLASAGYNLIGMLTYTF</sequence>
<dbReference type="OrthoDB" id="5383458at2"/>
<proteinExistence type="predicted"/>
<gene>
    <name evidence="2" type="ORF">A3SI_17394</name>
</gene>
<evidence type="ECO:0000313" key="3">
    <source>
        <dbReference type="Proteomes" id="UP000005551"/>
    </source>
</evidence>
<dbReference type="STRING" id="1189621.A3SI_17394"/>
<name>I5BVU4_9BACT</name>
<accession>I5BVU4</accession>
<protein>
    <submittedName>
        <fullName evidence="2">Uncharacterized protein</fullName>
    </submittedName>
</protein>
<dbReference type="AlphaFoldDB" id="I5BVU4"/>
<feature type="signal peptide" evidence="1">
    <location>
        <begin position="1"/>
        <end position="23"/>
    </location>
</feature>
<dbReference type="RefSeq" id="WP_009056961.1">
    <property type="nucleotide sequence ID" value="NZ_AJYA01000057.1"/>
</dbReference>